<reference evidence="3 4" key="1">
    <citation type="journal article" date="2020" name="Proc. Natl. Acad. Sci. U.S.A.">
        <title>Ecological drivers of bacterial community assembly in synthetic phycospheres.</title>
        <authorList>
            <person name="Fu H."/>
            <person name="Uchimiya M."/>
            <person name="Gore J."/>
            <person name="Moran M.A."/>
        </authorList>
    </citation>
    <scope>NUCLEOTIDE SEQUENCE [LARGE SCALE GENOMIC DNA]</scope>
    <source>
        <strain evidence="3">HF-Din03</strain>
    </source>
</reference>
<comment type="caution">
    <text evidence="3">The sequence shown here is derived from an EMBL/GenBank/DDBJ whole genome shotgun (WGS) entry which is preliminary data.</text>
</comment>
<evidence type="ECO:0000259" key="2">
    <source>
        <dbReference type="PROSITE" id="PS50830"/>
    </source>
</evidence>
<name>A0A850LKE0_9RHOB</name>
<sequence length="188" mass="20917">MIVGFSVARKGRVLPYSRGYRKTPKLDMGLLPKKRRRSPLDPRVYLRAVMVAAAAGLVLLQLLPDSAIAVRQIVQSDECRIVSVTDGDTVRIWCPSRGVQKVRLLGFDTPEVFSSSCLSELARGTAATWYLRYVLLTSSETTIVLQGSDRYQRRLAQVFVDGKRLSTLMINAGHARPYSGGKRSEWCG</sequence>
<dbReference type="GO" id="GO:0004518">
    <property type="term" value="F:nuclease activity"/>
    <property type="evidence" value="ECO:0007669"/>
    <property type="project" value="InterPro"/>
</dbReference>
<dbReference type="PROSITE" id="PS50830">
    <property type="entry name" value="TNASE_3"/>
    <property type="match status" value="1"/>
</dbReference>
<dbReference type="Gene3D" id="2.40.50.90">
    <property type="match status" value="1"/>
</dbReference>
<dbReference type="AlphaFoldDB" id="A0A850LKE0"/>
<dbReference type="InterPro" id="IPR035437">
    <property type="entry name" value="SNase_OB-fold_sf"/>
</dbReference>
<evidence type="ECO:0000256" key="1">
    <source>
        <dbReference type="SAM" id="Phobius"/>
    </source>
</evidence>
<dbReference type="SMART" id="SM00318">
    <property type="entry name" value="SNc"/>
    <property type="match status" value="1"/>
</dbReference>
<dbReference type="Pfam" id="PF00565">
    <property type="entry name" value="SNase"/>
    <property type="match status" value="1"/>
</dbReference>
<proteinExistence type="predicted"/>
<keyword evidence="1" id="KW-0812">Transmembrane</keyword>
<feature type="domain" description="TNase-like" evidence="2">
    <location>
        <begin position="75"/>
        <end position="188"/>
    </location>
</feature>
<dbReference type="PROSITE" id="PS01284">
    <property type="entry name" value="TNASE_2"/>
    <property type="match status" value="1"/>
</dbReference>
<dbReference type="RefSeq" id="WP_011048489.1">
    <property type="nucleotide sequence ID" value="NZ_CP076685.1"/>
</dbReference>
<evidence type="ECO:0000313" key="4">
    <source>
        <dbReference type="Proteomes" id="UP000565723"/>
    </source>
</evidence>
<accession>A0A850LKE0</accession>
<organism evidence="3 4">
    <name type="scientific">Ruegeria pomeroyi</name>
    <dbReference type="NCBI Taxonomy" id="89184"/>
    <lineage>
        <taxon>Bacteria</taxon>
        <taxon>Pseudomonadati</taxon>
        <taxon>Pseudomonadota</taxon>
        <taxon>Alphaproteobacteria</taxon>
        <taxon>Rhodobacterales</taxon>
        <taxon>Roseobacteraceae</taxon>
        <taxon>Ruegeria</taxon>
    </lineage>
</organism>
<protein>
    <submittedName>
        <fullName evidence="3">Thermonuclease family protein</fullName>
    </submittedName>
</protein>
<keyword evidence="1" id="KW-1133">Transmembrane helix</keyword>
<gene>
    <name evidence="3" type="ORF">HW564_13515</name>
</gene>
<dbReference type="EMBL" id="JABXIY010000035">
    <property type="protein sequence ID" value="NVK97945.1"/>
    <property type="molecule type" value="Genomic_DNA"/>
</dbReference>
<dbReference type="SUPFAM" id="SSF50199">
    <property type="entry name" value="Staphylococcal nuclease"/>
    <property type="match status" value="1"/>
</dbReference>
<evidence type="ECO:0000313" key="3">
    <source>
        <dbReference type="EMBL" id="NVK97945.1"/>
    </source>
</evidence>
<feature type="transmembrane region" description="Helical" evidence="1">
    <location>
        <begin position="44"/>
        <end position="63"/>
    </location>
</feature>
<dbReference type="Proteomes" id="UP000565723">
    <property type="component" value="Unassembled WGS sequence"/>
</dbReference>
<keyword evidence="1" id="KW-0472">Membrane</keyword>
<dbReference type="InterPro" id="IPR002071">
    <property type="entry name" value="Thermonucl_AS"/>
</dbReference>
<dbReference type="InterPro" id="IPR016071">
    <property type="entry name" value="Staphylococal_nuclease_OB-fold"/>
</dbReference>
<dbReference type="GO" id="GO:0003676">
    <property type="term" value="F:nucleic acid binding"/>
    <property type="evidence" value="ECO:0007669"/>
    <property type="project" value="InterPro"/>
</dbReference>